<reference evidence="2 3" key="1">
    <citation type="submission" date="2019-10" db="EMBL/GenBank/DDBJ databases">
        <title>Genome sequence of Luteimicrobium xylanilyticum HY-24.</title>
        <authorList>
            <person name="Kim D.Y."/>
            <person name="Park H.-Y."/>
        </authorList>
    </citation>
    <scope>NUCLEOTIDE SEQUENCE [LARGE SCALE GENOMIC DNA]</scope>
    <source>
        <strain evidence="2 3">HY-24</strain>
    </source>
</reference>
<feature type="transmembrane region" description="Helical" evidence="1">
    <location>
        <begin position="51"/>
        <end position="72"/>
    </location>
</feature>
<organism evidence="2 3">
    <name type="scientific">Luteimicrobium xylanilyticum</name>
    <dbReference type="NCBI Taxonomy" id="1133546"/>
    <lineage>
        <taxon>Bacteria</taxon>
        <taxon>Bacillati</taxon>
        <taxon>Actinomycetota</taxon>
        <taxon>Actinomycetes</taxon>
        <taxon>Micrococcales</taxon>
        <taxon>Luteimicrobium</taxon>
    </lineage>
</organism>
<feature type="transmembrane region" description="Helical" evidence="1">
    <location>
        <begin position="117"/>
        <end position="141"/>
    </location>
</feature>
<dbReference type="RefSeq" id="WP_036952222.1">
    <property type="nucleotide sequence ID" value="NZ_BAABIH010000001.1"/>
</dbReference>
<feature type="transmembrane region" description="Helical" evidence="1">
    <location>
        <begin position="17"/>
        <end position="39"/>
    </location>
</feature>
<dbReference type="Proteomes" id="UP000326702">
    <property type="component" value="Chromosome"/>
</dbReference>
<feature type="transmembrane region" description="Helical" evidence="1">
    <location>
        <begin position="84"/>
        <end position="105"/>
    </location>
</feature>
<dbReference type="EMBL" id="CP045529">
    <property type="protein sequence ID" value="QFU97497.1"/>
    <property type="molecule type" value="Genomic_DNA"/>
</dbReference>
<accession>A0A5P9Q7T5</accession>
<evidence type="ECO:0000313" key="3">
    <source>
        <dbReference type="Proteomes" id="UP000326702"/>
    </source>
</evidence>
<sequence>MHPSATTSTSGDAPLDAIAAIATLLLALGLVVPSLHSAARRRRTGDDARGGGPAVVAAGVGVLVGAAALVAYELGAGVDWSDALLALPMISVLLFVGVIAAGLAVQARRGVLGMLAAFLALAGNFVLVSTIMSALMGSVFGEYPGAPSCTAATCAWGAARGWGGIWTGVALLALCWLVGRLTRRARPDHEAPDRVAVRELRQG</sequence>
<protein>
    <submittedName>
        <fullName evidence="2">Uncharacterized protein</fullName>
    </submittedName>
</protein>
<feature type="transmembrane region" description="Helical" evidence="1">
    <location>
        <begin position="161"/>
        <end position="179"/>
    </location>
</feature>
<gene>
    <name evidence="2" type="ORF">KDY119_00995</name>
</gene>
<dbReference type="KEGG" id="lxl:KDY119_00995"/>
<keyword evidence="1" id="KW-0472">Membrane</keyword>
<dbReference type="AlphaFoldDB" id="A0A5P9Q7T5"/>
<keyword evidence="1" id="KW-1133">Transmembrane helix</keyword>
<proteinExistence type="predicted"/>
<name>A0A5P9Q7T5_9MICO</name>
<evidence type="ECO:0000256" key="1">
    <source>
        <dbReference type="SAM" id="Phobius"/>
    </source>
</evidence>
<keyword evidence="3" id="KW-1185">Reference proteome</keyword>
<evidence type="ECO:0000313" key="2">
    <source>
        <dbReference type="EMBL" id="QFU97497.1"/>
    </source>
</evidence>
<keyword evidence="1" id="KW-0812">Transmembrane</keyword>